<reference evidence="2" key="1">
    <citation type="submission" date="2018-05" db="EMBL/GenBank/DDBJ databases">
        <authorList>
            <person name="Lanie J.A."/>
            <person name="Ng W.-L."/>
            <person name="Kazmierczak K.M."/>
            <person name="Andrzejewski T.M."/>
            <person name="Davidsen T.M."/>
            <person name="Wayne K.J."/>
            <person name="Tettelin H."/>
            <person name="Glass J.I."/>
            <person name="Rusch D."/>
            <person name="Podicherti R."/>
            <person name="Tsui H.-C.T."/>
            <person name="Winkler M.E."/>
        </authorList>
    </citation>
    <scope>NUCLEOTIDE SEQUENCE</scope>
</reference>
<sequence>VEPGRKARLPSFSGWRYPSSMDDAAAEENSRPAPDPEKLAGQFVEWVRGETLPGRMLANLKTGRLPEVLAAAGDGATDLAELWQGWERGKVLPLEVAQGLDDGGLLDLLGDLDEA</sequence>
<feature type="non-terminal residue" evidence="2">
    <location>
        <position position="1"/>
    </location>
</feature>
<protein>
    <submittedName>
        <fullName evidence="2">Uncharacterized protein</fullName>
    </submittedName>
</protein>
<gene>
    <name evidence="2" type="ORF">METZ01_LOCUS143581</name>
</gene>
<feature type="region of interest" description="Disordered" evidence="1">
    <location>
        <begin position="1"/>
        <end position="38"/>
    </location>
</feature>
<proteinExistence type="predicted"/>
<evidence type="ECO:0000256" key="1">
    <source>
        <dbReference type="SAM" id="MobiDB-lite"/>
    </source>
</evidence>
<dbReference type="AlphaFoldDB" id="A0A381ZPR3"/>
<accession>A0A381ZPR3</accession>
<evidence type="ECO:0000313" key="2">
    <source>
        <dbReference type="EMBL" id="SVA90727.1"/>
    </source>
</evidence>
<feature type="compositionally biased region" description="Basic and acidic residues" evidence="1">
    <location>
        <begin position="28"/>
        <end position="38"/>
    </location>
</feature>
<name>A0A381ZPR3_9ZZZZ</name>
<organism evidence="2">
    <name type="scientific">marine metagenome</name>
    <dbReference type="NCBI Taxonomy" id="408172"/>
    <lineage>
        <taxon>unclassified sequences</taxon>
        <taxon>metagenomes</taxon>
        <taxon>ecological metagenomes</taxon>
    </lineage>
</organism>
<dbReference type="EMBL" id="UINC01021998">
    <property type="protein sequence ID" value="SVA90727.1"/>
    <property type="molecule type" value="Genomic_DNA"/>
</dbReference>